<evidence type="ECO:0000256" key="1">
    <source>
        <dbReference type="SAM" id="Phobius"/>
    </source>
</evidence>
<proteinExistence type="predicted"/>
<keyword evidence="1" id="KW-1133">Transmembrane helix</keyword>
<dbReference type="OrthoDB" id="5062115at2759"/>
<comment type="caution">
    <text evidence="2">The sequence shown here is derived from an EMBL/GenBank/DDBJ whole genome shotgun (WGS) entry which is preliminary data.</text>
</comment>
<dbReference type="PANTHER" id="PTHR11388">
    <property type="entry name" value="ORGANIC ANION TRANSPORTER"/>
    <property type="match status" value="1"/>
</dbReference>
<dbReference type="InterPro" id="IPR004156">
    <property type="entry name" value="OATP"/>
</dbReference>
<evidence type="ECO:0000313" key="2">
    <source>
        <dbReference type="EMBL" id="OXA57567.1"/>
    </source>
</evidence>
<reference evidence="2 3" key="1">
    <citation type="submission" date="2015-12" db="EMBL/GenBank/DDBJ databases">
        <title>The genome of Folsomia candida.</title>
        <authorList>
            <person name="Faddeeva A."/>
            <person name="Derks M.F."/>
            <person name="Anvar Y."/>
            <person name="Smit S."/>
            <person name="Van Straalen N."/>
            <person name="Roelofs D."/>
        </authorList>
    </citation>
    <scope>NUCLEOTIDE SEQUENCE [LARGE SCALE GENOMIC DNA]</scope>
    <source>
        <strain evidence="2 3">VU population</strain>
        <tissue evidence="2">Whole body</tissue>
    </source>
</reference>
<feature type="transmembrane region" description="Helical" evidence="1">
    <location>
        <begin position="52"/>
        <end position="78"/>
    </location>
</feature>
<dbReference type="GO" id="GO:0043252">
    <property type="term" value="P:sodium-independent organic anion transport"/>
    <property type="evidence" value="ECO:0007669"/>
    <property type="project" value="TreeGrafter"/>
</dbReference>
<dbReference type="GO" id="GO:0015347">
    <property type="term" value="F:sodium-independent organic anion transmembrane transporter activity"/>
    <property type="evidence" value="ECO:0007669"/>
    <property type="project" value="TreeGrafter"/>
</dbReference>
<dbReference type="EMBL" id="LNIX01000003">
    <property type="protein sequence ID" value="OXA57567.1"/>
    <property type="molecule type" value="Genomic_DNA"/>
</dbReference>
<keyword evidence="1" id="KW-0472">Membrane</keyword>
<sequence length="242" mass="27924">METTTDLLPSQPAHPRVTIATSTVKKEKIIPTYYGFEKFHPQFLQCFANRRAFLIVFCITCVLQGTFHTYFVAVITTLEKLFNIPSRTIGTLMMASEVGQVRCAARSSSRTTRAKGTVRAGWVSALRSSPLRRYSALHPIFYYLRKILQSLQCQEEGMRLSSFAQPCKMKPVTAFPWRLILMKRNTIFLGSFLPVCYRLGSEILRFLRSGFLIWMITLLIEIRRCIFVSCHGYSRIFLLPWK</sequence>
<dbReference type="GO" id="GO:0016323">
    <property type="term" value="C:basolateral plasma membrane"/>
    <property type="evidence" value="ECO:0007669"/>
    <property type="project" value="TreeGrafter"/>
</dbReference>
<evidence type="ECO:0000313" key="3">
    <source>
        <dbReference type="Proteomes" id="UP000198287"/>
    </source>
</evidence>
<dbReference type="Proteomes" id="UP000198287">
    <property type="component" value="Unassembled WGS sequence"/>
</dbReference>
<accession>A0A226EKC9</accession>
<keyword evidence="3" id="KW-1185">Reference proteome</keyword>
<dbReference type="AlphaFoldDB" id="A0A226EKC9"/>
<gene>
    <name evidence="2" type="ORF">Fcan01_06834</name>
</gene>
<name>A0A226EKC9_FOLCA</name>
<dbReference type="Pfam" id="PF03137">
    <property type="entry name" value="OATP"/>
    <property type="match status" value="1"/>
</dbReference>
<organism evidence="2 3">
    <name type="scientific">Folsomia candida</name>
    <name type="common">Springtail</name>
    <dbReference type="NCBI Taxonomy" id="158441"/>
    <lineage>
        <taxon>Eukaryota</taxon>
        <taxon>Metazoa</taxon>
        <taxon>Ecdysozoa</taxon>
        <taxon>Arthropoda</taxon>
        <taxon>Hexapoda</taxon>
        <taxon>Collembola</taxon>
        <taxon>Entomobryomorpha</taxon>
        <taxon>Isotomoidea</taxon>
        <taxon>Isotomidae</taxon>
        <taxon>Proisotominae</taxon>
        <taxon>Folsomia</taxon>
    </lineage>
</organism>
<keyword evidence="1" id="KW-0812">Transmembrane</keyword>
<protein>
    <submittedName>
        <fullName evidence="2">Solute carrier organic anion transporter family member 3A1</fullName>
    </submittedName>
</protein>
<dbReference type="PANTHER" id="PTHR11388:SF159">
    <property type="entry name" value="SOLUTE CARRIER ORGANIC ANION TRANSPORTER FAMILY MEMBER 74D"/>
    <property type="match status" value="1"/>
</dbReference>